<dbReference type="EMBL" id="JAUDZG010000006">
    <property type="protein sequence ID" value="KAK3302883.1"/>
    <property type="molecule type" value="Genomic_DNA"/>
</dbReference>
<accession>A0AAJ0LZ29</accession>
<organism evidence="2 3">
    <name type="scientific">Chaetomium strumarium</name>
    <dbReference type="NCBI Taxonomy" id="1170767"/>
    <lineage>
        <taxon>Eukaryota</taxon>
        <taxon>Fungi</taxon>
        <taxon>Dikarya</taxon>
        <taxon>Ascomycota</taxon>
        <taxon>Pezizomycotina</taxon>
        <taxon>Sordariomycetes</taxon>
        <taxon>Sordariomycetidae</taxon>
        <taxon>Sordariales</taxon>
        <taxon>Chaetomiaceae</taxon>
        <taxon>Chaetomium</taxon>
    </lineage>
</organism>
<proteinExistence type="predicted"/>
<dbReference type="Proteomes" id="UP001273166">
    <property type="component" value="Unassembled WGS sequence"/>
</dbReference>
<reference evidence="2" key="2">
    <citation type="submission" date="2023-06" db="EMBL/GenBank/DDBJ databases">
        <authorList>
            <consortium name="Lawrence Berkeley National Laboratory"/>
            <person name="Mondo S.J."/>
            <person name="Hensen N."/>
            <person name="Bonometti L."/>
            <person name="Westerberg I."/>
            <person name="Brannstrom I.O."/>
            <person name="Guillou S."/>
            <person name="Cros-Aarteil S."/>
            <person name="Calhoun S."/>
            <person name="Haridas S."/>
            <person name="Kuo A."/>
            <person name="Pangilinan J."/>
            <person name="Riley R."/>
            <person name="Labutti K."/>
            <person name="Andreopoulos B."/>
            <person name="Lipzen A."/>
            <person name="Chen C."/>
            <person name="Yanf M."/>
            <person name="Daum C."/>
            <person name="Ng V."/>
            <person name="Clum A."/>
            <person name="Steindorff A."/>
            <person name="Ohm R."/>
            <person name="Martin F."/>
            <person name="Silar P."/>
            <person name="Natvig D."/>
            <person name="Lalanne C."/>
            <person name="Gautier V."/>
            <person name="Ament-Velasquez S.L."/>
            <person name="Kruys A."/>
            <person name="Hutchinson M.I."/>
            <person name="Powell A.J."/>
            <person name="Barry K."/>
            <person name="Miller A.N."/>
            <person name="Grigoriev I.V."/>
            <person name="Debuchy R."/>
            <person name="Gladieux P."/>
            <person name="Thoren M.H."/>
            <person name="Johannesson H."/>
        </authorList>
    </citation>
    <scope>NUCLEOTIDE SEQUENCE</scope>
    <source>
        <strain evidence="2">CBS 333.67</strain>
    </source>
</reference>
<dbReference type="PANTHER" id="PTHR10622">
    <property type="entry name" value="HET DOMAIN-CONTAINING PROTEIN"/>
    <property type="match status" value="1"/>
</dbReference>
<dbReference type="InterPro" id="IPR010730">
    <property type="entry name" value="HET"/>
</dbReference>
<dbReference type="PANTHER" id="PTHR10622:SF10">
    <property type="entry name" value="HET DOMAIN-CONTAINING PROTEIN"/>
    <property type="match status" value="1"/>
</dbReference>
<evidence type="ECO:0000313" key="3">
    <source>
        <dbReference type="Proteomes" id="UP001273166"/>
    </source>
</evidence>
<dbReference type="RefSeq" id="XP_062718663.1">
    <property type="nucleotide sequence ID" value="XM_062870504.1"/>
</dbReference>
<protein>
    <submittedName>
        <fullName evidence="2">Heterokaryon incompatibility protein-domain-containing protein</fullName>
    </submittedName>
</protein>
<gene>
    <name evidence="2" type="ORF">B0T15DRAFT_559315</name>
</gene>
<dbReference type="AlphaFoldDB" id="A0AAJ0LZ29"/>
<evidence type="ECO:0000313" key="2">
    <source>
        <dbReference type="EMBL" id="KAK3302883.1"/>
    </source>
</evidence>
<sequence length="254" mass="29228">MRLINATTLKLEEFVNHEQAPPYAILSHTWGDEEVTFQDMADLETARKKAGFAKIKHCCRRALYEGWDWVWDDTCCIDKTSSAELSESINSMFLWYEAAEVCYAYLADVPPLASYPSDQKHRQRLDFVSSRWFTRGWTLQELLAPAFLEFFDSGWGMIGSREQWADDIEKATGIEVDQLAIFQQCSVATKLSWAANRETTRIEDRAYSLLGLLGVNMPLIYGEGKLAFIRLQHELTRYFNDESIFAWGFPLGMS</sequence>
<keyword evidence="3" id="KW-1185">Reference proteome</keyword>
<name>A0AAJ0LZ29_9PEZI</name>
<feature type="domain" description="Heterokaryon incompatibility" evidence="1">
    <location>
        <begin position="23"/>
        <end position="108"/>
    </location>
</feature>
<reference evidence="2" key="1">
    <citation type="journal article" date="2023" name="Mol. Phylogenet. Evol.">
        <title>Genome-scale phylogeny and comparative genomics of the fungal order Sordariales.</title>
        <authorList>
            <person name="Hensen N."/>
            <person name="Bonometti L."/>
            <person name="Westerberg I."/>
            <person name="Brannstrom I.O."/>
            <person name="Guillou S."/>
            <person name="Cros-Aarteil S."/>
            <person name="Calhoun S."/>
            <person name="Haridas S."/>
            <person name="Kuo A."/>
            <person name="Mondo S."/>
            <person name="Pangilinan J."/>
            <person name="Riley R."/>
            <person name="LaButti K."/>
            <person name="Andreopoulos B."/>
            <person name="Lipzen A."/>
            <person name="Chen C."/>
            <person name="Yan M."/>
            <person name="Daum C."/>
            <person name="Ng V."/>
            <person name="Clum A."/>
            <person name="Steindorff A."/>
            <person name="Ohm R.A."/>
            <person name="Martin F."/>
            <person name="Silar P."/>
            <person name="Natvig D.O."/>
            <person name="Lalanne C."/>
            <person name="Gautier V."/>
            <person name="Ament-Velasquez S.L."/>
            <person name="Kruys A."/>
            <person name="Hutchinson M.I."/>
            <person name="Powell A.J."/>
            <person name="Barry K."/>
            <person name="Miller A.N."/>
            <person name="Grigoriev I.V."/>
            <person name="Debuchy R."/>
            <person name="Gladieux P."/>
            <person name="Hiltunen Thoren M."/>
            <person name="Johannesson H."/>
        </authorList>
    </citation>
    <scope>NUCLEOTIDE SEQUENCE</scope>
    <source>
        <strain evidence="2">CBS 333.67</strain>
    </source>
</reference>
<comment type="caution">
    <text evidence="2">The sequence shown here is derived from an EMBL/GenBank/DDBJ whole genome shotgun (WGS) entry which is preliminary data.</text>
</comment>
<evidence type="ECO:0000259" key="1">
    <source>
        <dbReference type="Pfam" id="PF06985"/>
    </source>
</evidence>
<dbReference type="Pfam" id="PF06985">
    <property type="entry name" value="HET"/>
    <property type="match status" value="1"/>
</dbReference>
<dbReference type="GeneID" id="87889333"/>